<keyword evidence="4" id="KW-1185">Reference proteome</keyword>
<evidence type="ECO:0000256" key="1">
    <source>
        <dbReference type="SAM" id="MobiDB-lite"/>
    </source>
</evidence>
<evidence type="ECO:0000313" key="3">
    <source>
        <dbReference type="EMBL" id="BBI30375.1"/>
    </source>
</evidence>
<evidence type="ECO:0000313" key="4">
    <source>
        <dbReference type="Proteomes" id="UP001161669"/>
    </source>
</evidence>
<keyword evidence="2" id="KW-0472">Membrane</keyword>
<organism evidence="3 4">
    <name type="scientific">Acanthamoeba castellanii medusavirus J1</name>
    <dbReference type="NCBI Taxonomy" id="3114988"/>
    <lineage>
        <taxon>Viruses</taxon>
        <taxon>Varidnaviria</taxon>
        <taxon>Bamfordvirae</taxon>
        <taxon>Nucleocytoviricota</taxon>
        <taxon>Megaviricetes</taxon>
        <taxon>Mamonoviridae</taxon>
        <taxon>Medusavirus</taxon>
        <taxon>Medusavirus medusae</taxon>
    </lineage>
</organism>
<feature type="compositionally biased region" description="Basic and acidic residues" evidence="1">
    <location>
        <begin position="154"/>
        <end position="166"/>
    </location>
</feature>
<proteinExistence type="predicted"/>
<feature type="compositionally biased region" description="Acidic residues" evidence="1">
    <location>
        <begin position="128"/>
        <end position="137"/>
    </location>
</feature>
<dbReference type="Proteomes" id="UP001161669">
    <property type="component" value="Segment"/>
</dbReference>
<sequence>MAEENAVLSLIVVTALASLGTLIFNVIQGWEFIRRYFSRHPADKGDHDDLEAQAHFGPAEKRMINEMHIRLFDESKTLWTLPPRLLAKIDFIYNASLKRNRALMPRVPVMRDDRVAFVPAARSYACDGDDDENDDSYAELPLSEGLRKRKSEPHRHLSELLRDRGLVTEPLQSESSSSSSSSESS</sequence>
<dbReference type="EMBL" id="AP018495">
    <property type="protein sequence ID" value="BBI30375.1"/>
    <property type="molecule type" value="Genomic_DNA"/>
</dbReference>
<keyword evidence="2" id="KW-0812">Transmembrane</keyword>
<feature type="region of interest" description="Disordered" evidence="1">
    <location>
        <begin position="128"/>
        <end position="185"/>
    </location>
</feature>
<keyword evidence="2" id="KW-1133">Transmembrane helix</keyword>
<feature type="compositionally biased region" description="Low complexity" evidence="1">
    <location>
        <begin position="173"/>
        <end position="185"/>
    </location>
</feature>
<dbReference type="KEGG" id="vg:80540727"/>
<reference evidence="4" key="1">
    <citation type="journal article" date="2019" name="J. Virol.">
        <title>Medusavirus, a novel large DNA virus discovered from hot spring water.</title>
        <authorList>
            <person name="Yoshikawa G."/>
            <person name="Blanc-Mathieu R."/>
            <person name="Song C."/>
            <person name="Kayama Y."/>
            <person name="Mochizuki T."/>
            <person name="Murata K."/>
            <person name="Ogata H."/>
            <person name="Takemura M."/>
        </authorList>
    </citation>
    <scope>NUCLEOTIDE SEQUENCE [LARGE SCALE GENOMIC DNA]</scope>
</reference>
<protein>
    <submittedName>
        <fullName evidence="3">Uncharacterized protein</fullName>
    </submittedName>
</protein>
<accession>A0A3T1CX46</accession>
<evidence type="ECO:0000256" key="2">
    <source>
        <dbReference type="SAM" id="Phobius"/>
    </source>
</evidence>
<name>A0A3T1CX46_9VIRU</name>
<feature type="transmembrane region" description="Helical" evidence="2">
    <location>
        <begin position="6"/>
        <end position="27"/>
    </location>
</feature>